<sequence length="162" mass="18789">MVPWNAEEVKQLEKAETTLTLEKNGFTQLPESLVVMQWMPCGGNFMKLYIRDNYLINLSAAIGISLKLEILTLHRNLRLIVKALFERPHIDVNALEPLSEDFGLLQSQESSAFWAHNLTLLSDFFKNLYKLEDLYAERNQLVKTWDKSSPCRRHVLTQQLPD</sequence>
<reference evidence="1" key="1">
    <citation type="submission" date="2022-12" db="EMBL/GenBank/DDBJ databases">
        <authorList>
            <person name="Webb A."/>
        </authorList>
    </citation>
    <scope>NUCLEOTIDE SEQUENCE</scope>
    <source>
        <strain evidence="1">Pf2</strain>
    </source>
</reference>
<dbReference type="EMBL" id="CANTFK010000304">
    <property type="protein sequence ID" value="CAI5713394.1"/>
    <property type="molecule type" value="Genomic_DNA"/>
</dbReference>
<gene>
    <name evidence="1" type="ORF">PFR002_LOCUS2729</name>
</gene>
<evidence type="ECO:0000313" key="1">
    <source>
        <dbReference type="EMBL" id="CAI5713394.1"/>
    </source>
</evidence>
<dbReference type="InterPro" id="IPR032675">
    <property type="entry name" value="LRR_dom_sf"/>
</dbReference>
<dbReference type="SUPFAM" id="SSF52058">
    <property type="entry name" value="L domain-like"/>
    <property type="match status" value="1"/>
</dbReference>
<name>A0AAV0T2V8_9STRA</name>
<proteinExistence type="predicted"/>
<protein>
    <submittedName>
        <fullName evidence="1">Uncharacterized protein</fullName>
    </submittedName>
</protein>
<evidence type="ECO:0000313" key="2">
    <source>
        <dbReference type="Proteomes" id="UP001159659"/>
    </source>
</evidence>
<dbReference type="AlphaFoldDB" id="A0AAV0T2V8"/>
<dbReference type="Proteomes" id="UP001159659">
    <property type="component" value="Unassembled WGS sequence"/>
</dbReference>
<organism evidence="1 2">
    <name type="scientific">Peronospora farinosa</name>
    <dbReference type="NCBI Taxonomy" id="134698"/>
    <lineage>
        <taxon>Eukaryota</taxon>
        <taxon>Sar</taxon>
        <taxon>Stramenopiles</taxon>
        <taxon>Oomycota</taxon>
        <taxon>Peronosporomycetes</taxon>
        <taxon>Peronosporales</taxon>
        <taxon>Peronosporaceae</taxon>
        <taxon>Peronospora</taxon>
    </lineage>
</organism>
<comment type="caution">
    <text evidence="1">The sequence shown here is derived from an EMBL/GenBank/DDBJ whole genome shotgun (WGS) entry which is preliminary data.</text>
</comment>
<dbReference type="Gene3D" id="3.80.10.10">
    <property type="entry name" value="Ribonuclease Inhibitor"/>
    <property type="match status" value="1"/>
</dbReference>
<accession>A0AAV0T2V8</accession>